<dbReference type="PANTHER" id="PTHR30309">
    <property type="entry name" value="INNER MEMBRANE PROTEIN YGIH"/>
    <property type="match status" value="1"/>
</dbReference>
<dbReference type="PANTHER" id="PTHR30309:SF0">
    <property type="entry name" value="GLYCEROL-3-PHOSPHATE ACYLTRANSFERASE-RELATED"/>
    <property type="match status" value="1"/>
</dbReference>
<organism evidence="11 12">
    <name type="scientific">Mycoplasmopsis edwardii</name>
    <dbReference type="NCBI Taxonomy" id="53558"/>
    <lineage>
        <taxon>Bacteria</taxon>
        <taxon>Bacillati</taxon>
        <taxon>Mycoplasmatota</taxon>
        <taxon>Mycoplasmoidales</taxon>
        <taxon>Metamycoplasmataceae</taxon>
        <taxon>Mycoplasmopsis</taxon>
    </lineage>
</organism>
<dbReference type="Proteomes" id="UP000257559">
    <property type="component" value="Chromosome"/>
</dbReference>
<reference evidence="12" key="1">
    <citation type="submission" date="2018-06" db="EMBL/GenBank/DDBJ databases">
        <authorList>
            <consortium name="Pathogen Informatics"/>
        </authorList>
    </citation>
    <scope>NUCLEOTIDE SEQUENCE [LARGE SCALE GENOMIC DNA]</scope>
    <source>
        <strain evidence="12">NCTC10132</strain>
    </source>
</reference>
<dbReference type="SMART" id="SM01207">
    <property type="entry name" value="G3P_acyltransf"/>
    <property type="match status" value="1"/>
</dbReference>
<evidence type="ECO:0000256" key="2">
    <source>
        <dbReference type="ARBA" id="ARBA00022516"/>
    </source>
</evidence>
<feature type="non-terminal residue" evidence="11">
    <location>
        <position position="164"/>
    </location>
</feature>
<keyword evidence="5 10" id="KW-1133">Transmembrane helix</keyword>
<evidence type="ECO:0000256" key="5">
    <source>
        <dbReference type="ARBA" id="ARBA00022989"/>
    </source>
</evidence>
<evidence type="ECO:0000256" key="7">
    <source>
        <dbReference type="ARBA" id="ARBA00023136"/>
    </source>
</evidence>
<dbReference type="GO" id="GO:0008654">
    <property type="term" value="P:phospholipid biosynthetic process"/>
    <property type="evidence" value="ECO:0007669"/>
    <property type="project" value="UniProtKB-KW"/>
</dbReference>
<feature type="transmembrane region" description="Helical" evidence="10">
    <location>
        <begin position="140"/>
        <end position="163"/>
    </location>
</feature>
<feature type="transmembrane region" description="Helical" evidence="10">
    <location>
        <begin position="107"/>
        <end position="128"/>
    </location>
</feature>
<evidence type="ECO:0000256" key="10">
    <source>
        <dbReference type="SAM" id="Phobius"/>
    </source>
</evidence>
<dbReference type="GO" id="GO:0043772">
    <property type="term" value="F:acyl-phosphate glycerol-3-phosphate acyltransferase activity"/>
    <property type="evidence" value="ECO:0007669"/>
    <property type="project" value="InterPro"/>
</dbReference>
<keyword evidence="8" id="KW-0594">Phospholipid biosynthesis</keyword>
<keyword evidence="6" id="KW-0443">Lipid metabolism</keyword>
<keyword evidence="11" id="KW-0012">Acyltransferase</keyword>
<dbReference type="Pfam" id="PF02660">
    <property type="entry name" value="G3P_acyltransf"/>
    <property type="match status" value="1"/>
</dbReference>
<sequence>MDIFLTIILNLGFFLVGYLFGSLNTSILFGKITKKPDLREHHSKNAGATNSLRVYGVNSAVIILLLDVLKTILIVLLCRLIMKAINSSITPEFISKSKNVSLIQSKLFLIPLLGGIGVIIGNIYPVFYKFKGGKGVATSIGLLISINITLLPIAAVFFFGFMFW</sequence>
<proteinExistence type="predicted"/>
<dbReference type="InterPro" id="IPR003811">
    <property type="entry name" value="G3P_acylTferase_PlsY"/>
</dbReference>
<keyword evidence="2" id="KW-0444">Lipid biosynthesis</keyword>
<dbReference type="EC" id="2.3.1.-" evidence="11"/>
<name>A0A3B0PL32_9BACT</name>
<evidence type="ECO:0000256" key="1">
    <source>
        <dbReference type="ARBA" id="ARBA00022475"/>
    </source>
</evidence>
<dbReference type="KEGG" id="medw:NCTC10132_01370"/>
<evidence type="ECO:0000256" key="6">
    <source>
        <dbReference type="ARBA" id="ARBA00023098"/>
    </source>
</evidence>
<feature type="transmembrane region" description="Helical" evidence="10">
    <location>
        <begin position="7"/>
        <end position="29"/>
    </location>
</feature>
<evidence type="ECO:0000256" key="4">
    <source>
        <dbReference type="ARBA" id="ARBA00022692"/>
    </source>
</evidence>
<dbReference type="GO" id="GO:0005886">
    <property type="term" value="C:plasma membrane"/>
    <property type="evidence" value="ECO:0007669"/>
    <property type="project" value="InterPro"/>
</dbReference>
<evidence type="ECO:0000256" key="9">
    <source>
        <dbReference type="ARBA" id="ARBA00023264"/>
    </source>
</evidence>
<evidence type="ECO:0000256" key="3">
    <source>
        <dbReference type="ARBA" id="ARBA00022679"/>
    </source>
</evidence>
<evidence type="ECO:0000313" key="11">
    <source>
        <dbReference type="EMBL" id="SYV97998.1"/>
    </source>
</evidence>
<evidence type="ECO:0000313" key="12">
    <source>
        <dbReference type="Proteomes" id="UP000257559"/>
    </source>
</evidence>
<keyword evidence="3 11" id="KW-0808">Transferase</keyword>
<keyword evidence="12" id="KW-1185">Reference proteome</keyword>
<keyword evidence="9" id="KW-1208">Phospholipid metabolism</keyword>
<gene>
    <name evidence="11" type="primary">plsY</name>
    <name evidence="11" type="ORF">NCTC10132_01370</name>
</gene>
<evidence type="ECO:0000256" key="8">
    <source>
        <dbReference type="ARBA" id="ARBA00023209"/>
    </source>
</evidence>
<accession>A0A3B0PL32</accession>
<protein>
    <submittedName>
        <fullName evidence="11">G3P acyltransferase</fullName>
        <ecNumber evidence="11">2.3.1.-</ecNumber>
    </submittedName>
</protein>
<keyword evidence="1" id="KW-1003">Cell membrane</keyword>
<dbReference type="AlphaFoldDB" id="A0A3B0PL32"/>
<dbReference type="EMBL" id="LS991951">
    <property type="protein sequence ID" value="SYV97998.1"/>
    <property type="molecule type" value="Genomic_DNA"/>
</dbReference>
<feature type="transmembrane region" description="Helical" evidence="10">
    <location>
        <begin position="60"/>
        <end position="82"/>
    </location>
</feature>
<keyword evidence="7 10" id="KW-0472">Membrane</keyword>
<keyword evidence="4 10" id="KW-0812">Transmembrane</keyword>